<reference evidence="4 5" key="1">
    <citation type="submission" date="2023-05" db="EMBL/GenBank/DDBJ databases">
        <title>A 100% complete, gapless, phased diploid assembly of the Scenedesmus obliquus UTEX 3031 genome.</title>
        <authorList>
            <person name="Biondi T.C."/>
            <person name="Hanschen E.R."/>
            <person name="Kwon T."/>
            <person name="Eng W."/>
            <person name="Kruse C.P.S."/>
            <person name="Koehler S.I."/>
            <person name="Kunde Y."/>
            <person name="Gleasner C.D."/>
            <person name="You Mak K.T."/>
            <person name="Polle J."/>
            <person name="Hovde B.T."/>
            <person name="Starkenburg S.R."/>
        </authorList>
    </citation>
    <scope>NUCLEOTIDE SEQUENCE [LARGE SCALE GENOMIC DNA]</scope>
    <source>
        <strain evidence="4 5">DOE0152z</strain>
    </source>
</reference>
<feature type="compositionally biased region" description="Low complexity" evidence="2">
    <location>
        <begin position="600"/>
        <end position="615"/>
    </location>
</feature>
<evidence type="ECO:0000256" key="2">
    <source>
        <dbReference type="SAM" id="MobiDB-lite"/>
    </source>
</evidence>
<keyword evidence="5" id="KW-1185">Reference proteome</keyword>
<dbReference type="Pfam" id="PF04413">
    <property type="entry name" value="Glycos_transf_N"/>
    <property type="match status" value="1"/>
</dbReference>
<evidence type="ECO:0000313" key="5">
    <source>
        <dbReference type="Proteomes" id="UP001244341"/>
    </source>
</evidence>
<evidence type="ECO:0000259" key="3">
    <source>
        <dbReference type="Pfam" id="PF04413"/>
    </source>
</evidence>
<dbReference type="InterPro" id="IPR038107">
    <property type="entry name" value="Glycos_transf_N_sf"/>
</dbReference>
<feature type="domain" description="3-deoxy-D-manno-octulosonic-acid transferase N-terminal" evidence="3">
    <location>
        <begin position="54"/>
        <end position="220"/>
    </location>
</feature>
<dbReference type="InterPro" id="IPR007507">
    <property type="entry name" value="Glycos_transf_N"/>
</dbReference>
<dbReference type="PANTHER" id="PTHR42755:SF1">
    <property type="entry name" value="3-DEOXY-D-MANNO-OCTULOSONIC ACID TRANSFERASE, MITOCHONDRIAL-RELATED"/>
    <property type="match status" value="1"/>
</dbReference>
<feature type="region of interest" description="Disordered" evidence="2">
    <location>
        <begin position="490"/>
        <end position="615"/>
    </location>
</feature>
<dbReference type="InterPro" id="IPR039901">
    <property type="entry name" value="Kdotransferase"/>
</dbReference>
<dbReference type="PANTHER" id="PTHR42755">
    <property type="entry name" value="3-DEOXY-MANNO-OCTULOSONATE CYTIDYLYLTRANSFERASE"/>
    <property type="match status" value="1"/>
</dbReference>
<dbReference type="Proteomes" id="UP001244341">
    <property type="component" value="Chromosome 7b"/>
</dbReference>
<protein>
    <recommendedName>
        <fullName evidence="3">3-deoxy-D-manno-octulosonic-acid transferase N-terminal domain-containing protein</fullName>
    </recommendedName>
</protein>
<gene>
    <name evidence="4" type="ORF">OEZ85_012986</name>
</gene>
<organism evidence="4 5">
    <name type="scientific">Tetradesmus obliquus</name>
    <name type="common">Green alga</name>
    <name type="synonym">Acutodesmus obliquus</name>
    <dbReference type="NCBI Taxonomy" id="3088"/>
    <lineage>
        <taxon>Eukaryota</taxon>
        <taxon>Viridiplantae</taxon>
        <taxon>Chlorophyta</taxon>
        <taxon>core chlorophytes</taxon>
        <taxon>Chlorophyceae</taxon>
        <taxon>CS clade</taxon>
        <taxon>Sphaeropleales</taxon>
        <taxon>Scenedesmaceae</taxon>
        <taxon>Tetradesmus</taxon>
    </lineage>
</organism>
<feature type="compositionally biased region" description="Low complexity" evidence="2">
    <location>
        <begin position="556"/>
        <end position="593"/>
    </location>
</feature>
<evidence type="ECO:0000256" key="1">
    <source>
        <dbReference type="ARBA" id="ARBA00022679"/>
    </source>
</evidence>
<proteinExistence type="predicted"/>
<accession>A0ABY8U4A7</accession>
<dbReference type="Gene3D" id="3.40.50.2000">
    <property type="entry name" value="Glycogen Phosphorylase B"/>
    <property type="match status" value="1"/>
</dbReference>
<dbReference type="EMBL" id="CP126214">
    <property type="protein sequence ID" value="WIA16282.1"/>
    <property type="molecule type" value="Genomic_DNA"/>
</dbReference>
<name>A0ABY8U4A7_TETOB</name>
<feature type="region of interest" description="Disordered" evidence="2">
    <location>
        <begin position="397"/>
        <end position="419"/>
    </location>
</feature>
<dbReference type="Gene3D" id="3.40.50.11720">
    <property type="entry name" value="3-Deoxy-D-manno-octulosonic-acid transferase, N-terminal domain"/>
    <property type="match status" value="1"/>
</dbReference>
<evidence type="ECO:0000313" key="4">
    <source>
        <dbReference type="EMBL" id="WIA16282.1"/>
    </source>
</evidence>
<sequence>MSSSATAAGWAKEAWASLGSLSYKSLSLLALPSFAAELAVQALSGQQTPDVAYERLGFSTVKRPAGPVLWFHALSIGESAVALPVIFRCLLEYNEHVHVLLTTSTPEARTLLQNSLPSRVTVQFLPLDNVLCIQQFLAHWKPQACILMESPTWPALVECCAAAGVRLALLNARLSSRLFLAWFGSMPRRALLGRMLGSFNLIVPQSDIDVGRFRILGATLGQMPGWCSDLKYAAALGTSVWHLWKPRPGRIAALRQAVAGRPMWVAAHTAPGEEEAVGSCHVRLRGDWKGLLTVLVPRTPSRCREVAAMLEEELSLKGVDVLLVDVPSELPLMYSVSEVAFVGNSLLEGCGGHNLAEAAVAGCAVLVGEHAGHFNTMADELNQAAIMAAEEASAAVNSSGPLEDPFGFHQANSGGGAATAAEPAASAVAAPASVLGAPQAGGSSSSRHTHAWATYAATLGDRMWDGNSSGPNSGLLSVLGEEQAVLLDGPSLSLPEHSGHMYGEHLQPGAPPPSAASSTPFWGTGEVTPASSSGGGTSSEQQMQQQLDGYFSRVMGGSAAAGGQSQQHEGSSSSQQHRQMMLRQQQQQRQQQLSRRRAMAGLPGRPLLPALPHDT</sequence>
<keyword evidence="1" id="KW-0808">Transferase</keyword>